<dbReference type="PANTHER" id="PTHR43736:SF2">
    <property type="entry name" value="MUTT_NUDIX FAMILY PROTEIN"/>
    <property type="match status" value="1"/>
</dbReference>
<name>A0A8E2IHM7_9BACI</name>
<dbReference type="EMBL" id="MTLA01000017">
    <property type="protein sequence ID" value="OOP70081.1"/>
    <property type="molecule type" value="Genomic_DNA"/>
</dbReference>
<keyword evidence="1" id="KW-0378">Hydrolase</keyword>
<dbReference type="CDD" id="cd04688">
    <property type="entry name" value="NUDIX_Hydrolase"/>
    <property type="match status" value="1"/>
</dbReference>
<dbReference type="InterPro" id="IPR020084">
    <property type="entry name" value="NUDIX_hydrolase_CS"/>
</dbReference>
<dbReference type="InterPro" id="IPR000086">
    <property type="entry name" value="NUDIX_hydrolase_dom"/>
</dbReference>
<dbReference type="SUPFAM" id="SSF55811">
    <property type="entry name" value="Nudix"/>
    <property type="match status" value="1"/>
</dbReference>
<proteinExistence type="predicted"/>
<dbReference type="AlphaFoldDB" id="A0A8E2IHM7"/>
<feature type="domain" description="Nudix hydrolase" evidence="2">
    <location>
        <begin position="4"/>
        <end position="145"/>
    </location>
</feature>
<dbReference type="PROSITE" id="PS00893">
    <property type="entry name" value="NUDIX_BOX"/>
    <property type="match status" value="1"/>
</dbReference>
<dbReference type="RefSeq" id="WP_071975047.1">
    <property type="nucleotide sequence ID" value="NZ_CP065424.1"/>
</dbReference>
<keyword evidence="4" id="KW-1185">Reference proteome</keyword>
<evidence type="ECO:0000256" key="1">
    <source>
        <dbReference type="ARBA" id="ARBA00022801"/>
    </source>
</evidence>
<dbReference type="Proteomes" id="UP000189761">
    <property type="component" value="Unassembled WGS sequence"/>
</dbReference>
<gene>
    <name evidence="3" type="ORF">BWZ43_01620</name>
</gene>
<dbReference type="InterPro" id="IPR015797">
    <property type="entry name" value="NUDIX_hydrolase-like_dom_sf"/>
</dbReference>
<dbReference type="GO" id="GO:0016787">
    <property type="term" value="F:hydrolase activity"/>
    <property type="evidence" value="ECO:0007669"/>
    <property type="project" value="UniProtKB-KW"/>
</dbReference>
<evidence type="ECO:0000313" key="4">
    <source>
        <dbReference type="Proteomes" id="UP000189761"/>
    </source>
</evidence>
<dbReference type="Pfam" id="PF00293">
    <property type="entry name" value="NUDIX"/>
    <property type="match status" value="1"/>
</dbReference>
<evidence type="ECO:0000313" key="3">
    <source>
        <dbReference type="EMBL" id="OOP70081.1"/>
    </source>
</evidence>
<reference evidence="3 4" key="1">
    <citation type="submission" date="2017-01" db="EMBL/GenBank/DDBJ databases">
        <title>Draft genome sequence of Bacillus oleronius.</title>
        <authorList>
            <person name="Allam M."/>
        </authorList>
    </citation>
    <scope>NUCLEOTIDE SEQUENCE [LARGE SCALE GENOMIC DNA]</scope>
    <source>
        <strain evidence="3 4">DSM 9356</strain>
    </source>
</reference>
<sequence>MRKGIIRPLAICIFQKGDSILVSEGIDPKTGNYFYRPVGGGIEYGERSSDAVIREVKEEIGADICHLKLLGTLENIFTYDGDLGHEIVQVYAADFIDSSYYNLSIFKGKEDNGIEFDVMWKPLSDFQKESRLVPEGLFELLKSKVSKLSS</sequence>
<dbReference type="PROSITE" id="PS51462">
    <property type="entry name" value="NUDIX"/>
    <property type="match status" value="1"/>
</dbReference>
<organism evidence="3 4">
    <name type="scientific">Heyndrickxia oleronia</name>
    <dbReference type="NCBI Taxonomy" id="38875"/>
    <lineage>
        <taxon>Bacteria</taxon>
        <taxon>Bacillati</taxon>
        <taxon>Bacillota</taxon>
        <taxon>Bacilli</taxon>
        <taxon>Bacillales</taxon>
        <taxon>Bacillaceae</taxon>
        <taxon>Heyndrickxia</taxon>
    </lineage>
</organism>
<evidence type="ECO:0000259" key="2">
    <source>
        <dbReference type="PROSITE" id="PS51462"/>
    </source>
</evidence>
<dbReference type="Gene3D" id="3.90.79.10">
    <property type="entry name" value="Nucleoside Triphosphate Pyrophosphohydrolase"/>
    <property type="match status" value="1"/>
</dbReference>
<dbReference type="PANTHER" id="PTHR43736">
    <property type="entry name" value="ADP-RIBOSE PYROPHOSPHATASE"/>
    <property type="match status" value="1"/>
</dbReference>
<protein>
    <recommendedName>
        <fullName evidence="2">Nudix hydrolase domain-containing protein</fullName>
    </recommendedName>
</protein>
<accession>A0A8E2IHM7</accession>
<comment type="caution">
    <text evidence="3">The sequence shown here is derived from an EMBL/GenBank/DDBJ whole genome shotgun (WGS) entry which is preliminary data.</text>
</comment>